<dbReference type="PANTHER" id="PTHR43663">
    <property type="entry name" value="CHROMATE TRANSPORT PROTEIN-RELATED"/>
    <property type="match status" value="1"/>
</dbReference>
<keyword evidence="4 7" id="KW-0812">Transmembrane</keyword>
<name>A0A921MN38_9FIRM</name>
<evidence type="ECO:0000256" key="4">
    <source>
        <dbReference type="ARBA" id="ARBA00022692"/>
    </source>
</evidence>
<feature type="transmembrane region" description="Helical" evidence="7">
    <location>
        <begin position="153"/>
        <end position="172"/>
    </location>
</feature>
<evidence type="ECO:0000256" key="6">
    <source>
        <dbReference type="ARBA" id="ARBA00023136"/>
    </source>
</evidence>
<organism evidence="8 9">
    <name type="scientific">Pseudoflavonifractor capillosus</name>
    <dbReference type="NCBI Taxonomy" id="106588"/>
    <lineage>
        <taxon>Bacteria</taxon>
        <taxon>Bacillati</taxon>
        <taxon>Bacillota</taxon>
        <taxon>Clostridia</taxon>
        <taxon>Eubacteriales</taxon>
        <taxon>Oscillospiraceae</taxon>
        <taxon>Pseudoflavonifractor</taxon>
    </lineage>
</organism>
<comment type="similarity">
    <text evidence="2">Belongs to the chromate ion transporter (CHR) (TC 2.A.51) family.</text>
</comment>
<dbReference type="GO" id="GO:0005886">
    <property type="term" value="C:plasma membrane"/>
    <property type="evidence" value="ECO:0007669"/>
    <property type="project" value="UniProtKB-SubCell"/>
</dbReference>
<keyword evidence="3" id="KW-1003">Cell membrane</keyword>
<dbReference type="RefSeq" id="WP_294536243.1">
    <property type="nucleotide sequence ID" value="NZ_DYUC01000097.1"/>
</dbReference>
<reference evidence="8" key="1">
    <citation type="journal article" date="2021" name="PeerJ">
        <title>Extensive microbial diversity within the chicken gut microbiome revealed by metagenomics and culture.</title>
        <authorList>
            <person name="Gilroy R."/>
            <person name="Ravi A."/>
            <person name="Getino M."/>
            <person name="Pursley I."/>
            <person name="Horton D.L."/>
            <person name="Alikhan N.F."/>
            <person name="Baker D."/>
            <person name="Gharbi K."/>
            <person name="Hall N."/>
            <person name="Watson M."/>
            <person name="Adriaenssens E.M."/>
            <person name="Foster-Nyarko E."/>
            <person name="Jarju S."/>
            <person name="Secka A."/>
            <person name="Antonio M."/>
            <person name="Oren A."/>
            <person name="Chaudhuri R.R."/>
            <person name="La Ragione R."/>
            <person name="Hildebrand F."/>
            <person name="Pallen M.J."/>
        </authorList>
    </citation>
    <scope>NUCLEOTIDE SEQUENCE</scope>
    <source>
        <strain evidence="8">CHK179-5677</strain>
    </source>
</reference>
<dbReference type="InterPro" id="IPR052518">
    <property type="entry name" value="CHR_Transporter"/>
</dbReference>
<accession>A0A921MN38</accession>
<dbReference type="GO" id="GO:0015109">
    <property type="term" value="F:chromate transmembrane transporter activity"/>
    <property type="evidence" value="ECO:0007669"/>
    <property type="project" value="InterPro"/>
</dbReference>
<dbReference type="PANTHER" id="PTHR43663:SF1">
    <property type="entry name" value="CHROMATE TRANSPORTER"/>
    <property type="match status" value="1"/>
</dbReference>
<proteinExistence type="inferred from homology"/>
<evidence type="ECO:0000313" key="8">
    <source>
        <dbReference type="EMBL" id="HJG87297.1"/>
    </source>
</evidence>
<dbReference type="AlphaFoldDB" id="A0A921MN38"/>
<evidence type="ECO:0000256" key="3">
    <source>
        <dbReference type="ARBA" id="ARBA00022475"/>
    </source>
</evidence>
<feature type="transmembrane region" description="Helical" evidence="7">
    <location>
        <begin position="7"/>
        <end position="28"/>
    </location>
</feature>
<evidence type="ECO:0000256" key="1">
    <source>
        <dbReference type="ARBA" id="ARBA00004651"/>
    </source>
</evidence>
<feature type="transmembrane region" description="Helical" evidence="7">
    <location>
        <begin position="126"/>
        <end position="147"/>
    </location>
</feature>
<reference evidence="8" key="2">
    <citation type="submission" date="2021-09" db="EMBL/GenBank/DDBJ databases">
        <authorList>
            <person name="Gilroy R."/>
        </authorList>
    </citation>
    <scope>NUCLEOTIDE SEQUENCE</scope>
    <source>
        <strain evidence="8">CHK179-5677</strain>
    </source>
</reference>
<dbReference type="EMBL" id="DYUC01000097">
    <property type="protein sequence ID" value="HJG87297.1"/>
    <property type="molecule type" value="Genomic_DNA"/>
</dbReference>
<evidence type="ECO:0000313" key="9">
    <source>
        <dbReference type="Proteomes" id="UP000760668"/>
    </source>
</evidence>
<comment type="caution">
    <text evidence="8">The sequence shown here is derived from an EMBL/GenBank/DDBJ whole genome shotgun (WGS) entry which is preliminary data.</text>
</comment>
<feature type="transmembrane region" description="Helical" evidence="7">
    <location>
        <begin position="77"/>
        <end position="105"/>
    </location>
</feature>
<feature type="transmembrane region" description="Helical" evidence="7">
    <location>
        <begin position="179"/>
        <end position="196"/>
    </location>
</feature>
<sequence>MIFLRLFYEFFKVGLFSVGGGLATLPFLRHLGDVTGWFSAADLANMVAVSESTPGAMGVNMATYVGFTMGGQSGLPFGSIVGAVVATLGLVAPSILVILIIAKFLQKFRQSAVVDGVFSGLRPASTGLIAAAGLSVAQIALLTGAAWTGWNSLTAVINWKGVALAALVFACMQVKALKKLHPIVYIAAAAVVGVVFRF</sequence>
<gene>
    <name evidence="8" type="ORF">K8V01_09795</name>
</gene>
<keyword evidence="5 7" id="KW-1133">Transmembrane helix</keyword>
<dbReference type="Proteomes" id="UP000760668">
    <property type="component" value="Unassembled WGS sequence"/>
</dbReference>
<protein>
    <submittedName>
        <fullName evidence="8">Chromate transporter</fullName>
    </submittedName>
</protein>
<evidence type="ECO:0000256" key="5">
    <source>
        <dbReference type="ARBA" id="ARBA00022989"/>
    </source>
</evidence>
<comment type="subcellular location">
    <subcellularLocation>
        <location evidence="1">Cell membrane</location>
        <topology evidence="1">Multi-pass membrane protein</topology>
    </subcellularLocation>
</comment>
<dbReference type="Pfam" id="PF02417">
    <property type="entry name" value="Chromate_transp"/>
    <property type="match status" value="1"/>
</dbReference>
<evidence type="ECO:0000256" key="2">
    <source>
        <dbReference type="ARBA" id="ARBA00005262"/>
    </source>
</evidence>
<evidence type="ECO:0000256" key="7">
    <source>
        <dbReference type="SAM" id="Phobius"/>
    </source>
</evidence>
<keyword evidence="6 7" id="KW-0472">Membrane</keyword>
<dbReference type="InterPro" id="IPR003370">
    <property type="entry name" value="Chromate_transpt"/>
</dbReference>